<sequence length="696" mass="75611">MDDSSASASHEAIEEVLVFALQRSTAPKDGTAWWSPKWDPSEDLWGPGSPVLRNGPQRDAVVKATRDAVASLGHQVDDDQAFRLYCGALIEGMKDSADEVDTESPRRPWQAAYVLLGLAPRSYYSALEDPAGKQTWPPLGMSRKDICEDLTAKRAQAKETRGTSSTASGPVNWFGTNFDAKQFNTRRVLVSYLLTRGELTYHSWNTGHRPKVNELARQLHDMAISWLSTPERLQNLTARWPLTAATASTAAQVNPVVPMPHDPTTARELKPGPRTRRRRVLPKVFGPPRVAAATAAVATLAALCTYLTLDQYGSHPSRSADAGVSVTNSPSPDPYDEPTTPLLGVLKARNLSYTSSYDGAGYSDWLNDVVVGNRIELRLKLRNPTETVLTGIQVQLQSDPPDDTDLTSHEAETLEVRVKTNETTGFVIPLDESPATIDEDNVTNYDSASTILSAPDSDYDHCSTSGQFSPDGLTYSSRSSEFPGATFTQETMPVPETSSREENRPVGRYFVGDIDPGETVTLTIKGTFQYPDSDTAAMSGGNAVEIAVNDHEWNKLDSARVGDTVSALVMVHDSSCSTTEFSHVVRLRTSTSRSGVMTVSGTVDQDTDLGSSKINLTGTRRARLVPVAGSTRLYGYVVSHPDTESAKCGKTPVKLQALPDGVLQAGVEVSVVGYVPREPCDSHMKWVMTDFRVVGN</sequence>
<evidence type="ECO:0000313" key="2">
    <source>
        <dbReference type="EMBL" id="MBZ5740663.1"/>
    </source>
</evidence>
<accession>A0ABS7UHZ8</accession>
<name>A0ABS7UHZ8_9ACTN</name>
<keyword evidence="3" id="KW-1185">Reference proteome</keyword>
<feature type="region of interest" description="Disordered" evidence="1">
    <location>
        <begin position="317"/>
        <end position="339"/>
    </location>
</feature>
<dbReference type="Proteomes" id="UP000780875">
    <property type="component" value="Unassembled WGS sequence"/>
</dbReference>
<gene>
    <name evidence="2" type="ORF">K8U61_21000</name>
</gene>
<feature type="compositionally biased region" description="Polar residues" evidence="1">
    <location>
        <begin position="475"/>
        <end position="491"/>
    </location>
</feature>
<feature type="region of interest" description="Disordered" evidence="1">
    <location>
        <begin position="475"/>
        <end position="504"/>
    </location>
</feature>
<evidence type="ECO:0000256" key="1">
    <source>
        <dbReference type="SAM" id="MobiDB-lite"/>
    </source>
</evidence>
<proteinExistence type="predicted"/>
<organism evidence="2 3">
    <name type="scientific">Nocardioides mangrovi</name>
    <dbReference type="NCBI Taxonomy" id="2874580"/>
    <lineage>
        <taxon>Bacteria</taxon>
        <taxon>Bacillati</taxon>
        <taxon>Actinomycetota</taxon>
        <taxon>Actinomycetes</taxon>
        <taxon>Propionibacteriales</taxon>
        <taxon>Nocardioidaceae</taxon>
        <taxon>Nocardioides</taxon>
    </lineage>
</organism>
<comment type="caution">
    <text evidence="2">The sequence shown here is derived from an EMBL/GenBank/DDBJ whole genome shotgun (WGS) entry which is preliminary data.</text>
</comment>
<reference evidence="2 3" key="1">
    <citation type="submission" date="2021-09" db="EMBL/GenBank/DDBJ databases">
        <title>Whole genome sequence of Nocardioides sp. GBK3QG-3.</title>
        <authorList>
            <person name="Tuo L."/>
        </authorList>
    </citation>
    <scope>NUCLEOTIDE SEQUENCE [LARGE SCALE GENOMIC DNA]</scope>
    <source>
        <strain evidence="2 3">GBK3QG-3</strain>
    </source>
</reference>
<dbReference type="EMBL" id="JAIQZJ010000016">
    <property type="protein sequence ID" value="MBZ5740663.1"/>
    <property type="molecule type" value="Genomic_DNA"/>
</dbReference>
<dbReference type="RefSeq" id="WP_224125021.1">
    <property type="nucleotide sequence ID" value="NZ_JAIQZJ010000016.1"/>
</dbReference>
<protein>
    <submittedName>
        <fullName evidence="2">Uncharacterized protein</fullName>
    </submittedName>
</protein>
<evidence type="ECO:0000313" key="3">
    <source>
        <dbReference type="Proteomes" id="UP000780875"/>
    </source>
</evidence>